<dbReference type="InterPro" id="IPR014985">
    <property type="entry name" value="WbqC"/>
</dbReference>
<sequence>MGLVIDCQIFPSIDFIKKGIESKHIIIESYEYFKKSSFRNRYVIAGANGLINLTVPVAGGREQKKLITEVEIDNTLNWRTKHWRSIESSYNKAPFFDYYREEIKSLIFLEEEKLFSFNIFILNSVHKMLGVNTSVGFTKEYKKFYEDNTDLRNKLLPGKFQANQDNWQPKYAQVFQDRLGFQPNLSILDLLFCEGPNSSNLIERSIV</sequence>
<dbReference type="Proteomes" id="UP000321513">
    <property type="component" value="Unassembled WGS sequence"/>
</dbReference>
<accession>A0A512B858</accession>
<proteinExistence type="predicted"/>
<name>A0A512B858_9BACT</name>
<reference evidence="1 2" key="1">
    <citation type="submission" date="2019-07" db="EMBL/GenBank/DDBJ databases">
        <title>Whole genome shotgun sequence of Segetibacter aerophilus NBRC 106135.</title>
        <authorList>
            <person name="Hosoyama A."/>
            <person name="Uohara A."/>
            <person name="Ohji S."/>
            <person name="Ichikawa N."/>
        </authorList>
    </citation>
    <scope>NUCLEOTIDE SEQUENCE [LARGE SCALE GENOMIC DNA]</scope>
    <source>
        <strain evidence="1 2">NBRC 106135</strain>
    </source>
</reference>
<evidence type="ECO:0008006" key="3">
    <source>
        <dbReference type="Google" id="ProtNLM"/>
    </source>
</evidence>
<dbReference type="AlphaFoldDB" id="A0A512B858"/>
<evidence type="ECO:0000313" key="1">
    <source>
        <dbReference type="EMBL" id="GEO08145.1"/>
    </source>
</evidence>
<keyword evidence="2" id="KW-1185">Reference proteome</keyword>
<protein>
    <recommendedName>
        <fullName evidence="3">WbqC-like protein</fullName>
    </recommendedName>
</protein>
<organism evidence="1 2">
    <name type="scientific">Segetibacter aerophilus</name>
    <dbReference type="NCBI Taxonomy" id="670293"/>
    <lineage>
        <taxon>Bacteria</taxon>
        <taxon>Pseudomonadati</taxon>
        <taxon>Bacteroidota</taxon>
        <taxon>Chitinophagia</taxon>
        <taxon>Chitinophagales</taxon>
        <taxon>Chitinophagaceae</taxon>
        <taxon>Segetibacter</taxon>
    </lineage>
</organism>
<dbReference type="EMBL" id="BJYT01000001">
    <property type="protein sequence ID" value="GEO08145.1"/>
    <property type="molecule type" value="Genomic_DNA"/>
</dbReference>
<dbReference type="OrthoDB" id="1523452at2"/>
<comment type="caution">
    <text evidence="1">The sequence shown here is derived from an EMBL/GenBank/DDBJ whole genome shotgun (WGS) entry which is preliminary data.</text>
</comment>
<gene>
    <name evidence="1" type="ORF">SAE01_06410</name>
</gene>
<evidence type="ECO:0000313" key="2">
    <source>
        <dbReference type="Proteomes" id="UP000321513"/>
    </source>
</evidence>
<dbReference type="RefSeq" id="WP_147202164.1">
    <property type="nucleotide sequence ID" value="NZ_BJYT01000001.1"/>
</dbReference>
<dbReference type="Pfam" id="PF08889">
    <property type="entry name" value="WbqC"/>
    <property type="match status" value="1"/>
</dbReference>